<feature type="region of interest" description="Disordered" evidence="4">
    <location>
        <begin position="764"/>
        <end position="783"/>
    </location>
</feature>
<keyword evidence="2 3" id="KW-0802">TPR repeat</keyword>
<evidence type="ECO:0000256" key="5">
    <source>
        <dbReference type="SAM" id="Phobius"/>
    </source>
</evidence>
<gene>
    <name evidence="6" type="ORF">A3J56_00490</name>
</gene>
<feature type="transmembrane region" description="Helical" evidence="5">
    <location>
        <begin position="88"/>
        <end position="109"/>
    </location>
</feature>
<organism evidence="6 7">
    <name type="scientific">Candidatus Giovannonibacteria bacterium RIFCSPHIGHO2_02_FULL_46_20</name>
    <dbReference type="NCBI Taxonomy" id="1798338"/>
    <lineage>
        <taxon>Bacteria</taxon>
        <taxon>Candidatus Giovannoniibacteriota</taxon>
    </lineage>
</organism>
<feature type="compositionally biased region" description="Basic and acidic residues" evidence="4">
    <location>
        <begin position="772"/>
        <end position="783"/>
    </location>
</feature>
<dbReference type="PANTHER" id="PTHR45586">
    <property type="entry name" value="TPR REPEAT-CONTAINING PROTEIN PA4667"/>
    <property type="match status" value="1"/>
</dbReference>
<dbReference type="PANTHER" id="PTHR45586:SF1">
    <property type="entry name" value="LIPOPOLYSACCHARIDE ASSEMBLY PROTEIN B"/>
    <property type="match status" value="1"/>
</dbReference>
<feature type="transmembrane region" description="Helical" evidence="5">
    <location>
        <begin position="389"/>
        <end position="409"/>
    </location>
</feature>
<feature type="transmembrane region" description="Helical" evidence="5">
    <location>
        <begin position="451"/>
        <end position="470"/>
    </location>
</feature>
<keyword evidence="5" id="KW-1133">Transmembrane helix</keyword>
<evidence type="ECO:0000256" key="2">
    <source>
        <dbReference type="ARBA" id="ARBA00022803"/>
    </source>
</evidence>
<feature type="transmembrane region" description="Helical" evidence="5">
    <location>
        <begin position="188"/>
        <end position="207"/>
    </location>
</feature>
<evidence type="ECO:0000256" key="4">
    <source>
        <dbReference type="SAM" id="MobiDB-lite"/>
    </source>
</evidence>
<keyword evidence="5" id="KW-0472">Membrane</keyword>
<accession>A0A1F5WFN5</accession>
<feature type="repeat" description="TPR" evidence="3">
    <location>
        <begin position="715"/>
        <end position="748"/>
    </location>
</feature>
<keyword evidence="1" id="KW-0677">Repeat</keyword>
<comment type="caution">
    <text evidence="6">The sequence shown here is derived from an EMBL/GenBank/DDBJ whole genome shotgun (WGS) entry which is preliminary data.</text>
</comment>
<name>A0A1F5WFN5_9BACT</name>
<feature type="transmembrane region" description="Helical" evidence="5">
    <location>
        <begin position="23"/>
        <end position="44"/>
    </location>
</feature>
<dbReference type="InterPro" id="IPR011990">
    <property type="entry name" value="TPR-like_helical_dom_sf"/>
</dbReference>
<feature type="transmembrane region" description="Helical" evidence="5">
    <location>
        <begin position="261"/>
        <end position="278"/>
    </location>
</feature>
<dbReference type="Proteomes" id="UP000178406">
    <property type="component" value="Unassembled WGS sequence"/>
</dbReference>
<evidence type="ECO:0000313" key="6">
    <source>
        <dbReference type="EMBL" id="OGF74427.1"/>
    </source>
</evidence>
<feature type="transmembrane region" description="Helical" evidence="5">
    <location>
        <begin position="121"/>
        <end position="141"/>
    </location>
</feature>
<feature type="transmembrane region" description="Helical" evidence="5">
    <location>
        <begin position="148"/>
        <end position="168"/>
    </location>
</feature>
<sequence>MAQFFVEETVIAEQEVGEEKPDIFYRAAQWCLLILAALLPVWFLPTTTSPVILNKVFFVSILTMVAALCYLAHAILRGRATIPFHYAWIAFLAALLVWVVSALLSPQVITSFFGVGGEVTTVSALVVFGVLAFMISALFGTPKDYARLMVALGIGFALFLLSVLFFALGGGRLLGGIFTDESFNTIGSWRSVALVLGFYVLLAYPFLLRATGRVRSVLAALFIAGLLGLIVVNVPITWGIVGFFAIMFLSYAIWQRVISGALLVVSLLLLVISLFGFFSQDIISAATPVVAPLEVNISHQATLGLLKSALGENLLLGHGPATFVYLWDRLKPLEINQLPFWNTRFAVGSSLLLTIPTEVGVLGALAFLTFLALVWLASLRAAMMNNEQWLFGLSAFVVLSYIMLVWALYPVGYTLVALGFIAIGFGLAVLRVTGLAPTYELVLFREGPSGFIASLFLVFLMILGAGGVYLSSTRYAGQVAFARGLDMFNREGNIESAETILQSAIRFDSRNSAYARSLSQLYVVRARNVAQANAAPRELLGSQFADVLDRAIRAGQDAIRASSLDFENYQSLGKVYEFLIPLGAEGAMQAAVTQYEEGLKRAPKNPSLFRDQALAYFAEAVRTNNTALLGKAETALQKSLELKPNYTDAHFLLAQIYDSEGNAPEAIRRSEAAALLAPNDIGALFQLGLLYYKANRLPDAEVVLKRAVANNTNYSNARYFLGLMYDRTNRRTEAIEEFEKIAALNPGNSEVQAILSNLRAGRPALSSIVPPPEERKSPPVDEN</sequence>
<feature type="transmembrane region" description="Helical" evidence="5">
    <location>
        <begin position="415"/>
        <end position="439"/>
    </location>
</feature>
<dbReference type="Pfam" id="PF13432">
    <property type="entry name" value="TPR_16"/>
    <property type="match status" value="1"/>
</dbReference>
<feature type="transmembrane region" description="Helical" evidence="5">
    <location>
        <begin position="56"/>
        <end position="76"/>
    </location>
</feature>
<dbReference type="InterPro" id="IPR019734">
    <property type="entry name" value="TPR_rpt"/>
</dbReference>
<dbReference type="Gene3D" id="1.25.40.10">
    <property type="entry name" value="Tetratricopeptide repeat domain"/>
    <property type="match status" value="2"/>
</dbReference>
<feature type="transmembrane region" description="Helical" evidence="5">
    <location>
        <begin position="359"/>
        <end position="377"/>
    </location>
</feature>
<keyword evidence="5" id="KW-0812">Transmembrane</keyword>
<protein>
    <submittedName>
        <fullName evidence="6">Uncharacterized protein</fullName>
    </submittedName>
</protein>
<dbReference type="AlphaFoldDB" id="A0A1F5WFN5"/>
<evidence type="ECO:0000313" key="7">
    <source>
        <dbReference type="Proteomes" id="UP000178406"/>
    </source>
</evidence>
<dbReference type="STRING" id="1798338.A3J56_00490"/>
<reference evidence="6 7" key="1">
    <citation type="journal article" date="2016" name="Nat. Commun.">
        <title>Thousands of microbial genomes shed light on interconnected biogeochemical processes in an aquifer system.</title>
        <authorList>
            <person name="Anantharaman K."/>
            <person name="Brown C.T."/>
            <person name="Hug L.A."/>
            <person name="Sharon I."/>
            <person name="Castelle C.J."/>
            <person name="Probst A.J."/>
            <person name="Thomas B.C."/>
            <person name="Singh A."/>
            <person name="Wilkins M.J."/>
            <person name="Karaoz U."/>
            <person name="Brodie E.L."/>
            <person name="Williams K.H."/>
            <person name="Hubbard S.S."/>
            <person name="Banfield J.F."/>
        </authorList>
    </citation>
    <scope>NUCLEOTIDE SEQUENCE [LARGE SCALE GENOMIC DNA]</scope>
</reference>
<dbReference type="SUPFAM" id="SSF48452">
    <property type="entry name" value="TPR-like"/>
    <property type="match status" value="2"/>
</dbReference>
<feature type="transmembrane region" description="Helical" evidence="5">
    <location>
        <begin position="214"/>
        <end position="232"/>
    </location>
</feature>
<evidence type="ECO:0000256" key="1">
    <source>
        <dbReference type="ARBA" id="ARBA00022737"/>
    </source>
</evidence>
<proteinExistence type="predicted"/>
<dbReference type="EMBL" id="MFHQ01000021">
    <property type="protein sequence ID" value="OGF74427.1"/>
    <property type="molecule type" value="Genomic_DNA"/>
</dbReference>
<dbReference type="SMART" id="SM00028">
    <property type="entry name" value="TPR"/>
    <property type="match status" value="4"/>
</dbReference>
<evidence type="ECO:0000256" key="3">
    <source>
        <dbReference type="PROSITE-ProRule" id="PRU00339"/>
    </source>
</evidence>
<dbReference type="PROSITE" id="PS50005">
    <property type="entry name" value="TPR"/>
    <property type="match status" value="1"/>
</dbReference>
<feature type="transmembrane region" description="Helical" evidence="5">
    <location>
        <begin position="238"/>
        <end position="254"/>
    </location>
</feature>
<dbReference type="InterPro" id="IPR051012">
    <property type="entry name" value="CellSynth/LPSAsmb/PSIAsmb"/>
</dbReference>